<dbReference type="Gene3D" id="3.60.21.10">
    <property type="match status" value="1"/>
</dbReference>
<evidence type="ECO:0000313" key="1">
    <source>
        <dbReference type="EMBL" id="CAB4158917.1"/>
    </source>
</evidence>
<reference evidence="1" key="1">
    <citation type="submission" date="2020-04" db="EMBL/GenBank/DDBJ databases">
        <authorList>
            <person name="Chiriac C."/>
            <person name="Salcher M."/>
            <person name="Ghai R."/>
            <person name="Kavagutti S V."/>
        </authorList>
    </citation>
    <scope>NUCLEOTIDE SEQUENCE</scope>
</reference>
<accession>A0A6J5NJD0</accession>
<proteinExistence type="predicted"/>
<name>A0A6J5NJD0_9CAUD</name>
<gene>
    <name evidence="1" type="ORF">UFOVP711_36</name>
</gene>
<dbReference type="InterPro" id="IPR029052">
    <property type="entry name" value="Metallo-depent_PP-like"/>
</dbReference>
<dbReference type="EMBL" id="LR796677">
    <property type="protein sequence ID" value="CAB4158917.1"/>
    <property type="molecule type" value="Genomic_DNA"/>
</dbReference>
<sequence length="389" mass="43179">MAIDDALAQGNIGTARERLGKLVDLLERSGINPDEIGRVEKINVWQGFLKDNEGNPQLVDMAGVVLSPEWADEPSYPVVQQAAPTIIKPIKSTPNTTNLETVVILPDPQIGYMRLADGELVACHDEDAMDVSLQILRHAKADSIINLGDFLDLPEWSSKFLVLPEFVMTTQPAIDKAHRFLAEQRAIAPDAKMVLIAGNHDNRLGLAIAKNAMAALRLRRAEAPKEWAVLSIPFLLRLDELEVEYVGGYPAGRYKIADACPEAGLTPFYAIHGEKLDMQKLAKSERQSFVQGHIHRQALHHETYEINGQSETVLAVSPGCLCRVDGAVPSTKNGIDENGRHLTRFENWQQGMMVVTIDKTSGRWDTELVRIHKGEATWRGKSFRSTRLD</sequence>
<organism evidence="1">
    <name type="scientific">uncultured Caudovirales phage</name>
    <dbReference type="NCBI Taxonomy" id="2100421"/>
    <lineage>
        <taxon>Viruses</taxon>
        <taxon>Duplodnaviria</taxon>
        <taxon>Heunggongvirae</taxon>
        <taxon>Uroviricota</taxon>
        <taxon>Caudoviricetes</taxon>
        <taxon>Peduoviridae</taxon>
        <taxon>Maltschvirus</taxon>
        <taxon>Maltschvirus maltsch</taxon>
    </lineage>
</organism>
<protein>
    <submittedName>
        <fullName evidence="1">Calcineurin-like phosphoesterase domain, lpxH type</fullName>
    </submittedName>
</protein>
<dbReference type="SUPFAM" id="SSF56300">
    <property type="entry name" value="Metallo-dependent phosphatases"/>
    <property type="match status" value="1"/>
</dbReference>